<evidence type="ECO:0000313" key="2">
    <source>
        <dbReference type="Proteomes" id="UP000828390"/>
    </source>
</evidence>
<gene>
    <name evidence="1" type="ORF">DPMN_050898</name>
</gene>
<dbReference type="Proteomes" id="UP000828390">
    <property type="component" value="Unassembled WGS sequence"/>
</dbReference>
<reference evidence="1" key="2">
    <citation type="submission" date="2020-11" db="EMBL/GenBank/DDBJ databases">
        <authorList>
            <person name="McCartney M.A."/>
            <person name="Auch B."/>
            <person name="Kono T."/>
            <person name="Mallez S."/>
            <person name="Becker A."/>
            <person name="Gohl D.M."/>
            <person name="Silverstein K.A.T."/>
            <person name="Koren S."/>
            <person name="Bechman K.B."/>
            <person name="Herman A."/>
            <person name="Abrahante J.E."/>
            <person name="Garbe J."/>
        </authorList>
    </citation>
    <scope>NUCLEOTIDE SEQUENCE</scope>
    <source>
        <strain evidence="1">Duluth1</strain>
        <tissue evidence="1">Whole animal</tissue>
    </source>
</reference>
<dbReference type="AlphaFoldDB" id="A0A9D4CI47"/>
<keyword evidence="2" id="KW-1185">Reference proteome</keyword>
<comment type="caution">
    <text evidence="1">The sequence shown here is derived from an EMBL/GenBank/DDBJ whole genome shotgun (WGS) entry which is preliminary data.</text>
</comment>
<organism evidence="1 2">
    <name type="scientific">Dreissena polymorpha</name>
    <name type="common">Zebra mussel</name>
    <name type="synonym">Mytilus polymorpha</name>
    <dbReference type="NCBI Taxonomy" id="45954"/>
    <lineage>
        <taxon>Eukaryota</taxon>
        <taxon>Metazoa</taxon>
        <taxon>Spiralia</taxon>
        <taxon>Lophotrochozoa</taxon>
        <taxon>Mollusca</taxon>
        <taxon>Bivalvia</taxon>
        <taxon>Autobranchia</taxon>
        <taxon>Heteroconchia</taxon>
        <taxon>Euheterodonta</taxon>
        <taxon>Imparidentia</taxon>
        <taxon>Neoheterodontei</taxon>
        <taxon>Myida</taxon>
        <taxon>Dreissenoidea</taxon>
        <taxon>Dreissenidae</taxon>
        <taxon>Dreissena</taxon>
    </lineage>
</organism>
<evidence type="ECO:0000313" key="1">
    <source>
        <dbReference type="EMBL" id="KAH3725069.1"/>
    </source>
</evidence>
<sequence>MRCTPGPQRPKDLYDHARTPQSRDNLIVSILQARHNVRRMGAASLDRPQLIEPVFERPPRLF</sequence>
<protein>
    <submittedName>
        <fullName evidence="1">Uncharacterized protein</fullName>
    </submittedName>
</protein>
<accession>A0A9D4CI47</accession>
<dbReference type="EMBL" id="JAIWYP010000012">
    <property type="protein sequence ID" value="KAH3725069.1"/>
    <property type="molecule type" value="Genomic_DNA"/>
</dbReference>
<proteinExistence type="predicted"/>
<name>A0A9D4CI47_DREPO</name>
<reference evidence="1" key="1">
    <citation type="journal article" date="2019" name="bioRxiv">
        <title>The Genome of the Zebra Mussel, Dreissena polymorpha: A Resource for Invasive Species Research.</title>
        <authorList>
            <person name="McCartney M.A."/>
            <person name="Auch B."/>
            <person name="Kono T."/>
            <person name="Mallez S."/>
            <person name="Zhang Y."/>
            <person name="Obille A."/>
            <person name="Becker A."/>
            <person name="Abrahante J.E."/>
            <person name="Garbe J."/>
            <person name="Badalamenti J.P."/>
            <person name="Herman A."/>
            <person name="Mangelson H."/>
            <person name="Liachko I."/>
            <person name="Sullivan S."/>
            <person name="Sone E.D."/>
            <person name="Koren S."/>
            <person name="Silverstein K.A.T."/>
            <person name="Beckman K.B."/>
            <person name="Gohl D.M."/>
        </authorList>
    </citation>
    <scope>NUCLEOTIDE SEQUENCE</scope>
    <source>
        <strain evidence="1">Duluth1</strain>
        <tissue evidence="1">Whole animal</tissue>
    </source>
</reference>